<evidence type="ECO:0008006" key="4">
    <source>
        <dbReference type="Google" id="ProtNLM"/>
    </source>
</evidence>
<keyword evidence="3" id="KW-1185">Reference proteome</keyword>
<name>A0ABS2JE29_9ACTN</name>
<dbReference type="EMBL" id="JAFEUO010000005">
    <property type="protein sequence ID" value="MBM7084800.1"/>
    <property type="molecule type" value="Genomic_DNA"/>
</dbReference>
<protein>
    <recommendedName>
        <fullName evidence="4">SH3 domain-containing protein</fullName>
    </recommendedName>
</protein>
<accession>A0ABS2JE29</accession>
<reference evidence="2 3" key="1">
    <citation type="submission" date="2021-02" db="EMBL/GenBank/DDBJ databases">
        <authorList>
            <person name="Lee D.-H."/>
        </authorList>
    </citation>
    <scope>NUCLEOTIDE SEQUENCE [LARGE SCALE GENOMIC DNA]</scope>
    <source>
        <strain evidence="2 3">MMS20-R2-29</strain>
    </source>
</reference>
<dbReference type="Proteomes" id="UP000809587">
    <property type="component" value="Unassembled WGS sequence"/>
</dbReference>
<evidence type="ECO:0000313" key="3">
    <source>
        <dbReference type="Proteomes" id="UP000809587"/>
    </source>
</evidence>
<evidence type="ECO:0000256" key="1">
    <source>
        <dbReference type="SAM" id="MobiDB-lite"/>
    </source>
</evidence>
<dbReference type="RefSeq" id="WP_204959927.1">
    <property type="nucleotide sequence ID" value="NZ_JAFEUO010000005.1"/>
</dbReference>
<organism evidence="2 3">
    <name type="scientific">Micromonospora humidisoli</name>
    <dbReference type="NCBI Taxonomy" id="2807622"/>
    <lineage>
        <taxon>Bacteria</taxon>
        <taxon>Bacillati</taxon>
        <taxon>Actinomycetota</taxon>
        <taxon>Actinomycetes</taxon>
        <taxon>Micromonosporales</taxon>
        <taxon>Micromonosporaceae</taxon>
        <taxon>Micromonospora</taxon>
    </lineage>
</organism>
<proteinExistence type="predicted"/>
<comment type="caution">
    <text evidence="2">The sequence shown here is derived from an EMBL/GenBank/DDBJ whole genome shotgun (WGS) entry which is preliminary data.</text>
</comment>
<feature type="compositionally biased region" description="Polar residues" evidence="1">
    <location>
        <begin position="23"/>
        <end position="39"/>
    </location>
</feature>
<gene>
    <name evidence="2" type="ORF">JQN84_19995</name>
</gene>
<feature type="region of interest" description="Disordered" evidence="1">
    <location>
        <begin position="17"/>
        <end position="39"/>
    </location>
</feature>
<sequence>MLATVLFGVVACLQSEQGEGHGDSQSQTGGTGNKQAQNGGQAADVINNANIFQNGARELTREEALERAESYADVPPPAGDLAPYLVVAPGHLFVRTSPGPEGRRAGAAWDKTLVYAGCSTTSSFDPVLDDEVAGVWIKIRWPRLDPGDDMRSSQSSDPLQGWVYAGRLVPAGHNGRIRTC</sequence>
<evidence type="ECO:0000313" key="2">
    <source>
        <dbReference type="EMBL" id="MBM7084800.1"/>
    </source>
</evidence>